<dbReference type="Gene3D" id="3.40.50.11980">
    <property type="match status" value="1"/>
</dbReference>
<keyword evidence="9" id="KW-0378">Hydrolase</keyword>
<evidence type="ECO:0000259" key="15">
    <source>
        <dbReference type="Pfam" id="PF17177"/>
    </source>
</evidence>
<feature type="compositionally biased region" description="Basic and acidic residues" evidence="13">
    <location>
        <begin position="558"/>
        <end position="570"/>
    </location>
</feature>
<comment type="catalytic activity">
    <reaction evidence="1">
        <text>Endonucleolytic cleavage of RNA, removing 5'-extranucleotides from tRNA precursor.</text>
        <dbReference type="EC" id="3.1.26.5"/>
    </reaction>
</comment>
<sequence length="582" mass="65987">MICNGNLPRIPAIKGIGRVFAVLILKQIFRVLYLGKVVSMATPSHHQNPTPSTKKKKTHKNPEANFLYELNSCSKSKDLKAAISLYDSALSNNTRLNQSHFNTLLYLCSTFATDPDSKDLALRYGFRVFDHMMALNIHPNEASITSIARLSAAKGDGDYAFEMVKKLGDYQVSPRLRTYEPALFCFCQKLEAEKAYEVEDDIDKMGLSLEEPQIVALLKLSADTWRGERVYNYLHKLRRSVRWVSEETCKVLEDWFCCKASEIGSDVGSVKEAILRNGGGWHGLGWIGEGKWVVKKGNVEPNGRCCCCGEQLDCVDIDDVETEKFALSVAGLALEREVKANFREFQDWLEKNADYEAIVDGANIGLYQQNFAEGGFSVLQLDAVIKEMYTRSGNKWPLVILHNKRVRALLENPSHRKLVEEWMANGVLYTTPHGSNDDWYWLYATVKLRCLLVTNDEMRDHIFELLGSSFFLKWKERHQVRYTFLKGALKLQMPPAYSIVIQESEKGSWHVPIVCESDEESLRSWLCITRPGGCEDEGKTGSTMETCEIVNGPCCKSSENRNNEKCDDKTTSMTGKRKERSP</sequence>
<dbReference type="Proteomes" id="UP000323506">
    <property type="component" value="Chromosome D07"/>
</dbReference>
<dbReference type="EMBL" id="CM017707">
    <property type="protein sequence ID" value="TYG61182.1"/>
    <property type="molecule type" value="Genomic_DNA"/>
</dbReference>
<reference evidence="16 17" key="1">
    <citation type="submission" date="2019-06" db="EMBL/GenBank/DDBJ databases">
        <title>WGS assembly of Gossypium darwinii.</title>
        <authorList>
            <person name="Chen Z.J."/>
            <person name="Sreedasyam A."/>
            <person name="Ando A."/>
            <person name="Song Q."/>
            <person name="De L."/>
            <person name="Hulse-Kemp A."/>
            <person name="Ding M."/>
            <person name="Ye W."/>
            <person name="Kirkbride R."/>
            <person name="Jenkins J."/>
            <person name="Plott C."/>
            <person name="Lovell J."/>
            <person name="Lin Y.-M."/>
            <person name="Vaughn R."/>
            <person name="Liu B."/>
            <person name="Li W."/>
            <person name="Simpson S."/>
            <person name="Scheffler B."/>
            <person name="Saski C."/>
            <person name="Grover C."/>
            <person name="Hu G."/>
            <person name="Conover J."/>
            <person name="Carlson J."/>
            <person name="Shu S."/>
            <person name="Boston L."/>
            <person name="Williams M."/>
            <person name="Peterson D."/>
            <person name="Mcgee K."/>
            <person name="Jones D."/>
            <person name="Wendel J."/>
            <person name="Stelly D."/>
            <person name="Grimwood J."/>
            <person name="Schmutz J."/>
        </authorList>
    </citation>
    <scope>NUCLEOTIDE SEQUENCE [LARGE SCALE GENOMIC DNA]</scope>
    <source>
        <strain evidence="16">1808015.09</strain>
    </source>
</reference>
<evidence type="ECO:0000313" key="16">
    <source>
        <dbReference type="EMBL" id="TYG61182.1"/>
    </source>
</evidence>
<keyword evidence="12" id="KW-0464">Manganese</keyword>
<comment type="similarity">
    <text evidence="3">Belongs to the PPR family. P subfamily.</text>
</comment>
<dbReference type="InterPro" id="IPR033443">
    <property type="entry name" value="PROP1-like_PPR_dom"/>
</dbReference>
<dbReference type="Pfam" id="PF17177">
    <property type="entry name" value="PPR_long"/>
    <property type="match status" value="1"/>
</dbReference>
<keyword evidence="6" id="KW-0540">Nuclease</keyword>
<evidence type="ECO:0000313" key="17">
    <source>
        <dbReference type="Proteomes" id="UP000323506"/>
    </source>
</evidence>
<dbReference type="FunFam" id="3.40.50.11980:FF:000002">
    <property type="entry name" value="Proteinaceous RNase P 2"/>
    <property type="match status" value="1"/>
</dbReference>
<proteinExistence type="inferred from homology"/>
<evidence type="ECO:0000256" key="8">
    <source>
        <dbReference type="ARBA" id="ARBA00022737"/>
    </source>
</evidence>
<dbReference type="InterPro" id="IPR031595">
    <property type="entry name" value="PRORP_C"/>
</dbReference>
<evidence type="ECO:0000256" key="3">
    <source>
        <dbReference type="ARBA" id="ARBA00007626"/>
    </source>
</evidence>
<name>A0A5D2BZC1_GOSDA</name>
<dbReference type="GO" id="GO:0004526">
    <property type="term" value="F:ribonuclease P activity"/>
    <property type="evidence" value="ECO:0007669"/>
    <property type="project" value="UniProtKB-EC"/>
</dbReference>
<dbReference type="GO" id="GO:0046872">
    <property type="term" value="F:metal ion binding"/>
    <property type="evidence" value="ECO:0007669"/>
    <property type="project" value="UniProtKB-KW"/>
</dbReference>
<feature type="domain" description="PROP1-like PPR" evidence="15">
    <location>
        <begin position="54"/>
        <end position="261"/>
    </location>
</feature>
<dbReference type="Pfam" id="PF16953">
    <property type="entry name" value="PRORP"/>
    <property type="match status" value="1"/>
</dbReference>
<accession>A0A5D2BZC1</accession>
<evidence type="ECO:0000256" key="10">
    <source>
        <dbReference type="ARBA" id="ARBA00022833"/>
    </source>
</evidence>
<evidence type="ECO:0000256" key="13">
    <source>
        <dbReference type="SAM" id="MobiDB-lite"/>
    </source>
</evidence>
<evidence type="ECO:0000256" key="5">
    <source>
        <dbReference type="ARBA" id="ARBA00022694"/>
    </source>
</evidence>
<dbReference type="AlphaFoldDB" id="A0A5D2BZC1"/>
<evidence type="ECO:0000259" key="14">
    <source>
        <dbReference type="Pfam" id="PF16953"/>
    </source>
</evidence>
<gene>
    <name evidence="16" type="ORF">ES288_D07G127000v1</name>
</gene>
<feature type="region of interest" description="Disordered" evidence="13">
    <location>
        <begin position="42"/>
        <end position="61"/>
    </location>
</feature>
<keyword evidence="5" id="KW-0819">tRNA processing</keyword>
<keyword evidence="7" id="KW-0479">Metal-binding</keyword>
<keyword evidence="10" id="KW-0862">Zinc</keyword>
<feature type="domain" description="PRORP" evidence="14">
    <location>
        <begin position="300"/>
        <end position="527"/>
    </location>
</feature>
<evidence type="ECO:0000256" key="1">
    <source>
        <dbReference type="ARBA" id="ARBA00000928"/>
    </source>
</evidence>
<dbReference type="PANTHER" id="PTHR13547">
    <property type="match status" value="1"/>
</dbReference>
<keyword evidence="11" id="KW-0460">Magnesium</keyword>
<evidence type="ECO:0000256" key="7">
    <source>
        <dbReference type="ARBA" id="ARBA00022723"/>
    </source>
</evidence>
<evidence type="ECO:0000256" key="11">
    <source>
        <dbReference type="ARBA" id="ARBA00022842"/>
    </source>
</evidence>
<dbReference type="GO" id="GO:0001682">
    <property type="term" value="P:tRNA 5'-leader removal"/>
    <property type="evidence" value="ECO:0007669"/>
    <property type="project" value="UniProtKB-ARBA"/>
</dbReference>
<evidence type="ECO:0000256" key="12">
    <source>
        <dbReference type="ARBA" id="ARBA00023211"/>
    </source>
</evidence>
<keyword evidence="8" id="KW-0677">Repeat</keyword>
<dbReference type="Gene3D" id="1.25.40.10">
    <property type="entry name" value="Tetratricopeptide repeat domain"/>
    <property type="match status" value="1"/>
</dbReference>
<dbReference type="InterPro" id="IPR011990">
    <property type="entry name" value="TPR-like_helical_dom_sf"/>
</dbReference>
<evidence type="ECO:0000256" key="2">
    <source>
        <dbReference type="ARBA" id="ARBA00001946"/>
    </source>
</evidence>
<organism evidence="16 17">
    <name type="scientific">Gossypium darwinii</name>
    <name type="common">Darwin's cotton</name>
    <name type="synonym">Gossypium barbadense var. darwinii</name>
    <dbReference type="NCBI Taxonomy" id="34276"/>
    <lineage>
        <taxon>Eukaryota</taxon>
        <taxon>Viridiplantae</taxon>
        <taxon>Streptophyta</taxon>
        <taxon>Embryophyta</taxon>
        <taxon>Tracheophyta</taxon>
        <taxon>Spermatophyta</taxon>
        <taxon>Magnoliopsida</taxon>
        <taxon>eudicotyledons</taxon>
        <taxon>Gunneridae</taxon>
        <taxon>Pentapetalae</taxon>
        <taxon>rosids</taxon>
        <taxon>malvids</taxon>
        <taxon>Malvales</taxon>
        <taxon>Malvaceae</taxon>
        <taxon>Malvoideae</taxon>
        <taxon>Gossypium</taxon>
    </lineage>
</organism>
<dbReference type="PANTHER" id="PTHR13547:SF13">
    <property type="entry name" value="PROTEINACEOUS RNASE P 2"/>
    <property type="match status" value="1"/>
</dbReference>
<keyword evidence="17" id="KW-1185">Reference proteome</keyword>
<evidence type="ECO:0000256" key="6">
    <source>
        <dbReference type="ARBA" id="ARBA00022722"/>
    </source>
</evidence>
<evidence type="ECO:0000256" key="9">
    <source>
        <dbReference type="ARBA" id="ARBA00022801"/>
    </source>
</evidence>
<dbReference type="EC" id="3.1.26.5" evidence="4"/>
<protein>
    <recommendedName>
        <fullName evidence="4">ribonuclease P</fullName>
        <ecNumber evidence="4">3.1.26.5</ecNumber>
    </recommendedName>
</protein>
<comment type="cofactor">
    <cofactor evidence="2">
        <name>Mg(2+)</name>
        <dbReference type="ChEBI" id="CHEBI:18420"/>
    </cofactor>
</comment>
<evidence type="ECO:0000256" key="4">
    <source>
        <dbReference type="ARBA" id="ARBA00012179"/>
    </source>
</evidence>
<feature type="region of interest" description="Disordered" evidence="13">
    <location>
        <begin position="556"/>
        <end position="582"/>
    </location>
</feature>